<gene>
    <name evidence="3" type="ORF">GUJ93_ZPchr0003g17210</name>
</gene>
<reference evidence="3" key="1">
    <citation type="journal article" date="2021" name="bioRxiv">
        <title>Whole Genome Assembly and Annotation of Northern Wild Rice, Zizania palustris L., Supports a Whole Genome Duplication in the Zizania Genus.</title>
        <authorList>
            <person name="Haas M."/>
            <person name="Kono T."/>
            <person name="Macchietto M."/>
            <person name="Millas R."/>
            <person name="McGilp L."/>
            <person name="Shao M."/>
            <person name="Duquette J."/>
            <person name="Hirsch C.N."/>
            <person name="Kimball J."/>
        </authorList>
    </citation>
    <scope>NUCLEOTIDE SEQUENCE</scope>
    <source>
        <tissue evidence="3">Fresh leaf tissue</tissue>
    </source>
</reference>
<evidence type="ECO:0000259" key="2">
    <source>
        <dbReference type="PROSITE" id="PS52045"/>
    </source>
</evidence>
<evidence type="ECO:0000313" key="4">
    <source>
        <dbReference type="Proteomes" id="UP000729402"/>
    </source>
</evidence>
<dbReference type="Pfam" id="PF03080">
    <property type="entry name" value="Neprosin"/>
    <property type="match status" value="1"/>
</dbReference>
<feature type="domain" description="Neprosin PEP catalytic" evidence="2">
    <location>
        <begin position="1"/>
        <end position="69"/>
    </location>
</feature>
<dbReference type="EMBL" id="JAAALK010000286">
    <property type="protein sequence ID" value="KAG8061301.1"/>
    <property type="molecule type" value="Genomic_DNA"/>
</dbReference>
<dbReference type="Proteomes" id="UP000729402">
    <property type="component" value="Unassembled WGS sequence"/>
</dbReference>
<feature type="compositionally biased region" description="Basic and acidic residues" evidence="1">
    <location>
        <begin position="100"/>
        <end position="113"/>
    </location>
</feature>
<dbReference type="PROSITE" id="PS52045">
    <property type="entry name" value="NEPROSIN_PEP_CD"/>
    <property type="match status" value="1"/>
</dbReference>
<proteinExistence type="predicted"/>
<protein>
    <recommendedName>
        <fullName evidence="2">Neprosin PEP catalytic domain-containing protein</fullName>
    </recommendedName>
</protein>
<sequence length="147" mass="15491">MGSGRFPGEGYGRAAYFRNVQVVDWDNNLIPTAGLRLVADHPSCYDIAGGQGGDWGKSAAKKLGDVRPPGGGEASGGEVGRHGEAWSRRPRSGEACGDQEAAKGREATGWRERGRQRRAVGKNLGGWAGEKIGRTLLILGKKSSSVS</sequence>
<evidence type="ECO:0000313" key="3">
    <source>
        <dbReference type="EMBL" id="KAG8061301.1"/>
    </source>
</evidence>
<feature type="compositionally biased region" description="Gly residues" evidence="1">
    <location>
        <begin position="69"/>
        <end position="78"/>
    </location>
</feature>
<accession>A0A8J5RW95</accession>
<evidence type="ECO:0000256" key="1">
    <source>
        <dbReference type="SAM" id="MobiDB-lite"/>
    </source>
</evidence>
<dbReference type="InterPro" id="IPR004314">
    <property type="entry name" value="Neprosin"/>
</dbReference>
<reference evidence="3" key="2">
    <citation type="submission" date="2021-02" db="EMBL/GenBank/DDBJ databases">
        <authorList>
            <person name="Kimball J.A."/>
            <person name="Haas M.W."/>
            <person name="Macchietto M."/>
            <person name="Kono T."/>
            <person name="Duquette J."/>
            <person name="Shao M."/>
        </authorList>
    </citation>
    <scope>NUCLEOTIDE SEQUENCE</scope>
    <source>
        <tissue evidence="3">Fresh leaf tissue</tissue>
    </source>
</reference>
<dbReference type="OrthoDB" id="1858978at2759"/>
<name>A0A8J5RW95_ZIZPA</name>
<feature type="region of interest" description="Disordered" evidence="1">
    <location>
        <begin position="58"/>
        <end position="117"/>
    </location>
</feature>
<comment type="caution">
    <text evidence="3">The sequence shown here is derived from an EMBL/GenBank/DDBJ whole genome shotgun (WGS) entry which is preliminary data.</text>
</comment>
<keyword evidence="4" id="KW-1185">Reference proteome</keyword>
<dbReference type="AlphaFoldDB" id="A0A8J5RW95"/>
<organism evidence="3 4">
    <name type="scientific">Zizania palustris</name>
    <name type="common">Northern wild rice</name>
    <dbReference type="NCBI Taxonomy" id="103762"/>
    <lineage>
        <taxon>Eukaryota</taxon>
        <taxon>Viridiplantae</taxon>
        <taxon>Streptophyta</taxon>
        <taxon>Embryophyta</taxon>
        <taxon>Tracheophyta</taxon>
        <taxon>Spermatophyta</taxon>
        <taxon>Magnoliopsida</taxon>
        <taxon>Liliopsida</taxon>
        <taxon>Poales</taxon>
        <taxon>Poaceae</taxon>
        <taxon>BOP clade</taxon>
        <taxon>Oryzoideae</taxon>
        <taxon>Oryzeae</taxon>
        <taxon>Zizaniinae</taxon>
        <taxon>Zizania</taxon>
    </lineage>
</organism>